<protein>
    <recommendedName>
        <fullName evidence="6">Transcription repressor</fullName>
    </recommendedName>
    <alternativeName>
        <fullName evidence="6">Ovate family protein</fullName>
    </alternativeName>
</protein>
<feature type="domain" description="OVATE" evidence="7">
    <location>
        <begin position="112"/>
        <end position="176"/>
    </location>
</feature>
<keyword evidence="2 6" id="KW-0678">Repressor</keyword>
<keyword evidence="9" id="KW-1185">Reference proteome</keyword>
<name>A0A2Z7ADQ8_9LAMI</name>
<comment type="subcellular location">
    <subcellularLocation>
        <location evidence="1 6">Nucleus</location>
    </subcellularLocation>
</comment>
<comment type="function">
    <text evidence="6">Transcriptional repressor that regulates multiple aspects of plant growth and development.</text>
</comment>
<organism evidence="8 9">
    <name type="scientific">Dorcoceras hygrometricum</name>
    <dbReference type="NCBI Taxonomy" id="472368"/>
    <lineage>
        <taxon>Eukaryota</taxon>
        <taxon>Viridiplantae</taxon>
        <taxon>Streptophyta</taxon>
        <taxon>Embryophyta</taxon>
        <taxon>Tracheophyta</taxon>
        <taxon>Spermatophyta</taxon>
        <taxon>Magnoliopsida</taxon>
        <taxon>eudicotyledons</taxon>
        <taxon>Gunneridae</taxon>
        <taxon>Pentapetalae</taxon>
        <taxon>asterids</taxon>
        <taxon>lamiids</taxon>
        <taxon>Lamiales</taxon>
        <taxon>Gesneriaceae</taxon>
        <taxon>Didymocarpoideae</taxon>
        <taxon>Trichosporeae</taxon>
        <taxon>Loxocarpinae</taxon>
        <taxon>Dorcoceras</taxon>
    </lineage>
</organism>
<dbReference type="PANTHER" id="PTHR33057">
    <property type="entry name" value="TRANSCRIPTION REPRESSOR OFP7-RELATED"/>
    <property type="match status" value="1"/>
</dbReference>
<dbReference type="GO" id="GO:0045892">
    <property type="term" value="P:negative regulation of DNA-templated transcription"/>
    <property type="evidence" value="ECO:0007669"/>
    <property type="project" value="UniProtKB-UniRule"/>
</dbReference>
<dbReference type="EMBL" id="KV018463">
    <property type="protein sequence ID" value="KZV17082.1"/>
    <property type="molecule type" value="Genomic_DNA"/>
</dbReference>
<reference evidence="8 9" key="1">
    <citation type="journal article" date="2015" name="Proc. Natl. Acad. Sci. U.S.A.">
        <title>The resurrection genome of Boea hygrometrica: A blueprint for survival of dehydration.</title>
        <authorList>
            <person name="Xiao L."/>
            <person name="Yang G."/>
            <person name="Zhang L."/>
            <person name="Yang X."/>
            <person name="Zhao S."/>
            <person name="Ji Z."/>
            <person name="Zhou Q."/>
            <person name="Hu M."/>
            <person name="Wang Y."/>
            <person name="Chen M."/>
            <person name="Xu Y."/>
            <person name="Jin H."/>
            <person name="Xiao X."/>
            <person name="Hu G."/>
            <person name="Bao F."/>
            <person name="Hu Y."/>
            <person name="Wan P."/>
            <person name="Li L."/>
            <person name="Deng X."/>
            <person name="Kuang T."/>
            <person name="Xiang C."/>
            <person name="Zhu J.K."/>
            <person name="Oliver M.J."/>
            <person name="He Y."/>
        </authorList>
    </citation>
    <scope>NUCLEOTIDE SEQUENCE [LARGE SCALE GENOMIC DNA]</scope>
    <source>
        <strain evidence="9">cv. XS01</strain>
    </source>
</reference>
<dbReference type="PROSITE" id="PS51754">
    <property type="entry name" value="OVATE"/>
    <property type="match status" value="1"/>
</dbReference>
<keyword evidence="3 6" id="KW-0805">Transcription regulation</keyword>
<keyword evidence="4 6" id="KW-0804">Transcription</keyword>
<accession>A0A2Z7ADQ8</accession>
<evidence type="ECO:0000256" key="4">
    <source>
        <dbReference type="ARBA" id="ARBA00023163"/>
    </source>
</evidence>
<dbReference type="AlphaFoldDB" id="A0A2Z7ADQ8"/>
<evidence type="ECO:0000313" key="8">
    <source>
        <dbReference type="EMBL" id="KZV17082.1"/>
    </source>
</evidence>
<evidence type="ECO:0000256" key="1">
    <source>
        <dbReference type="ARBA" id="ARBA00004123"/>
    </source>
</evidence>
<dbReference type="Proteomes" id="UP000250235">
    <property type="component" value="Unassembled WGS sequence"/>
</dbReference>
<dbReference type="InterPro" id="IPR006458">
    <property type="entry name" value="Ovate_C"/>
</dbReference>
<dbReference type="PANTHER" id="PTHR33057:SF21">
    <property type="entry name" value="TRANSCRIPTION REPRESSOR"/>
    <property type="match status" value="1"/>
</dbReference>
<evidence type="ECO:0000259" key="7">
    <source>
        <dbReference type="PROSITE" id="PS51754"/>
    </source>
</evidence>
<dbReference type="OrthoDB" id="690912at2759"/>
<evidence type="ECO:0000256" key="6">
    <source>
        <dbReference type="RuleBase" id="RU367028"/>
    </source>
</evidence>
<dbReference type="NCBIfam" id="TIGR01568">
    <property type="entry name" value="A_thal_3678"/>
    <property type="match status" value="1"/>
</dbReference>
<gene>
    <name evidence="8" type="ORF">F511_24100</name>
</gene>
<dbReference type="Pfam" id="PF04844">
    <property type="entry name" value="Ovate"/>
    <property type="match status" value="1"/>
</dbReference>
<dbReference type="GO" id="GO:0005634">
    <property type="term" value="C:nucleus"/>
    <property type="evidence" value="ECO:0007669"/>
    <property type="project" value="UniProtKB-SubCell"/>
</dbReference>
<evidence type="ECO:0000256" key="2">
    <source>
        <dbReference type="ARBA" id="ARBA00022491"/>
    </source>
</evidence>
<keyword evidence="5 6" id="KW-0539">Nucleus</keyword>
<proteinExistence type="predicted"/>
<dbReference type="InterPro" id="IPR038933">
    <property type="entry name" value="Ovate"/>
</dbReference>
<evidence type="ECO:0000256" key="3">
    <source>
        <dbReference type="ARBA" id="ARBA00023015"/>
    </source>
</evidence>
<sequence length="202" mass="22512">MSSLLWKSFNLCFCKLNLKCLPIITFTPQPLPIQEDSQQNPPTINNPSPLTSTAAISASSFDDYDDSIPDFSSAFASHRFFLSTPGSSNSIFEQPRMLMDSEGAVNGGAVAVQKFSADPYADFRKSMQEMIEAHEWTSDVKSSGEFLHELLLCYLTLNPKHTHKFVIDAFADVVVSLVSPPVGYRKSRHHRRRRGATPSRPV</sequence>
<evidence type="ECO:0000313" key="9">
    <source>
        <dbReference type="Proteomes" id="UP000250235"/>
    </source>
</evidence>
<evidence type="ECO:0000256" key="5">
    <source>
        <dbReference type="ARBA" id="ARBA00023242"/>
    </source>
</evidence>